<dbReference type="InterPro" id="IPR014584">
    <property type="entry name" value="UCP033729"/>
</dbReference>
<dbReference type="SUPFAM" id="SSF89392">
    <property type="entry name" value="Prokaryotic lipoproteins and lipoprotein localization factors"/>
    <property type="match status" value="1"/>
</dbReference>
<dbReference type="InterPro" id="IPR029046">
    <property type="entry name" value="LolA/LolB/LppX"/>
</dbReference>
<dbReference type="Proteomes" id="UP000032250">
    <property type="component" value="Unassembled WGS sequence"/>
</dbReference>
<proteinExistence type="predicted"/>
<evidence type="ECO:0000313" key="1">
    <source>
        <dbReference type="EMBL" id="KIS22303.1"/>
    </source>
</evidence>
<dbReference type="HOGENOM" id="CLU_113631_0_0_9"/>
<reference evidence="1 2" key="1">
    <citation type="submission" date="2014-06" db="EMBL/GenBank/DDBJ databases">
        <title>Genome characterization of distinct group I Clostridium botulinum lineages.</title>
        <authorList>
            <person name="Giordani F."/>
            <person name="Anselmo A."/>
            <person name="Fillo S."/>
            <person name="Palozzi A.M."/>
            <person name="Fortunato A."/>
            <person name="Gentile B."/>
            <person name="Ciammaruconi A."/>
            <person name="Anniballi F."/>
            <person name="De Medici D."/>
            <person name="Lista F."/>
        </authorList>
    </citation>
    <scope>NUCLEOTIDE SEQUENCE [LARGE SCALE GENOMIC DNA]</scope>
    <source>
        <strain evidence="1 2">B2 450</strain>
    </source>
</reference>
<evidence type="ECO:0000313" key="2">
    <source>
        <dbReference type="Proteomes" id="UP000032250"/>
    </source>
</evidence>
<sequence>MKKLFVLCSAIAIVLATFLFIHFNKNSEYGDSIDYLKNLESYSCDVDINIKNKKQTIQYKGKQFYNKELGYRFELNKDRILLYTNNKIFVKDLANGVKYNKDKEFDKFYRLTFIGEYICLLYTNEEIKVDLRDEGNSKYEVITLTIPGNNRNAVKAELFVEDEKNIPKKLIIYDSKNNESAVINYTNFIPNSNLDKKLFNPDSL</sequence>
<gene>
    <name evidence="1" type="ORF">N495_17765</name>
</gene>
<dbReference type="PIRSF" id="PIRSF033729">
    <property type="entry name" value="UCP033729"/>
    <property type="match status" value="1"/>
</dbReference>
<dbReference type="AlphaFoldDB" id="A0A0D0ZU89"/>
<protein>
    <submittedName>
        <fullName evidence="1">Membrane protein</fullName>
    </submittedName>
</protein>
<comment type="caution">
    <text evidence="1">The sequence shown here is derived from an EMBL/GenBank/DDBJ whole genome shotgun (WGS) entry which is preliminary data.</text>
</comment>
<accession>A0A0D0ZU89</accession>
<dbReference type="EMBL" id="JXSU01000008">
    <property type="protein sequence ID" value="KIS22303.1"/>
    <property type="molecule type" value="Genomic_DNA"/>
</dbReference>
<dbReference type="NCBIfam" id="NF041287">
    <property type="entry name" value="lipo_GerS_rel"/>
    <property type="match status" value="1"/>
</dbReference>
<dbReference type="PATRIC" id="fig|1379739.3.peg.3932"/>
<dbReference type="Gene3D" id="2.50.20.10">
    <property type="entry name" value="Lipoprotein localisation LolA/LolB/LppX"/>
    <property type="match status" value="1"/>
</dbReference>
<organism evidence="1 2">
    <name type="scientific">Clostridium botulinum B2 450</name>
    <dbReference type="NCBI Taxonomy" id="1379739"/>
    <lineage>
        <taxon>Bacteria</taxon>
        <taxon>Bacillati</taxon>
        <taxon>Bacillota</taxon>
        <taxon>Clostridia</taxon>
        <taxon>Eubacteriales</taxon>
        <taxon>Clostridiaceae</taxon>
        <taxon>Clostridium</taxon>
    </lineage>
</organism>
<dbReference type="RefSeq" id="WP_003483048.1">
    <property type="nucleotide sequence ID" value="NZ_JXSU01000008.1"/>
</dbReference>
<dbReference type="OrthoDB" id="2047841at2"/>
<name>A0A0D0ZU89_CLOBO</name>